<comment type="catalytic activity">
    <reaction evidence="5">
        <text>D-xylose + NADP(+) = D-xylono-1,5-lactone + NADPH + H(+)</text>
        <dbReference type="Rhea" id="RHEA:22000"/>
        <dbReference type="ChEBI" id="CHEBI:15378"/>
        <dbReference type="ChEBI" id="CHEBI:15867"/>
        <dbReference type="ChEBI" id="CHEBI:53455"/>
        <dbReference type="ChEBI" id="CHEBI:57783"/>
        <dbReference type="ChEBI" id="CHEBI:58349"/>
        <dbReference type="EC" id="1.1.1.179"/>
    </reaction>
</comment>
<dbReference type="STRING" id="196109.A0A136INN1"/>
<accession>A0A136INN1</accession>
<evidence type="ECO:0000256" key="1">
    <source>
        <dbReference type="ARBA" id="ARBA00010928"/>
    </source>
</evidence>
<evidence type="ECO:0000256" key="2">
    <source>
        <dbReference type="ARBA" id="ARBA00023002"/>
    </source>
</evidence>
<dbReference type="Gene3D" id="3.40.50.720">
    <property type="entry name" value="NAD(P)-binding Rossmann-like Domain"/>
    <property type="match status" value="1"/>
</dbReference>
<dbReference type="Pfam" id="PF01408">
    <property type="entry name" value="GFO_IDH_MocA"/>
    <property type="match status" value="1"/>
</dbReference>
<proteinExistence type="inferred from homology"/>
<dbReference type="AlphaFoldDB" id="A0A136INN1"/>
<dbReference type="SUPFAM" id="SSF55347">
    <property type="entry name" value="Glyceraldehyde-3-phosphate dehydrogenase-like, C-terminal domain"/>
    <property type="match status" value="1"/>
</dbReference>
<organism evidence="9 10">
    <name type="scientific">Microdochium bolleyi</name>
    <dbReference type="NCBI Taxonomy" id="196109"/>
    <lineage>
        <taxon>Eukaryota</taxon>
        <taxon>Fungi</taxon>
        <taxon>Dikarya</taxon>
        <taxon>Ascomycota</taxon>
        <taxon>Pezizomycotina</taxon>
        <taxon>Sordariomycetes</taxon>
        <taxon>Xylariomycetidae</taxon>
        <taxon>Xylariales</taxon>
        <taxon>Microdochiaceae</taxon>
        <taxon>Microdochium</taxon>
    </lineage>
</organism>
<gene>
    <name evidence="9" type="ORF">Micbo1qcDRAFT_152841</name>
</gene>
<evidence type="ECO:0000256" key="4">
    <source>
        <dbReference type="ARBA" id="ARBA00042988"/>
    </source>
</evidence>
<dbReference type="InterPro" id="IPR050984">
    <property type="entry name" value="Gfo/Idh/MocA_domain"/>
</dbReference>
<reference evidence="10" key="1">
    <citation type="submission" date="2016-02" db="EMBL/GenBank/DDBJ databases">
        <title>Draft genome sequence of Microdochium bolleyi, a fungal endophyte of beachgrass.</title>
        <authorList>
            <consortium name="DOE Joint Genome Institute"/>
            <person name="David A.S."/>
            <person name="May G."/>
            <person name="Haridas S."/>
            <person name="Lim J."/>
            <person name="Wang M."/>
            <person name="Labutti K."/>
            <person name="Lipzen A."/>
            <person name="Barry K."/>
            <person name="Grigoriev I.V."/>
        </authorList>
    </citation>
    <scope>NUCLEOTIDE SEQUENCE [LARGE SCALE GENOMIC DNA]</scope>
    <source>
        <strain evidence="10">J235TASD1</strain>
    </source>
</reference>
<dbReference type="SUPFAM" id="SSF51735">
    <property type="entry name" value="NAD(P)-binding Rossmann-fold domains"/>
    <property type="match status" value="1"/>
</dbReference>
<dbReference type="Gene3D" id="3.30.360.10">
    <property type="entry name" value="Dihydrodipicolinate Reductase, domain 2"/>
    <property type="match status" value="1"/>
</dbReference>
<feature type="domain" description="GFO/IDH/MocA-like oxidoreductase" evidence="8">
    <location>
        <begin position="156"/>
        <end position="297"/>
    </location>
</feature>
<dbReference type="OrthoDB" id="2129491at2759"/>
<feature type="domain" description="Gfo/Idh/MocA-like oxidoreductase N-terminal" evidence="7">
    <location>
        <begin position="9"/>
        <end position="139"/>
    </location>
</feature>
<dbReference type="InterPro" id="IPR055170">
    <property type="entry name" value="GFO_IDH_MocA-like_dom"/>
</dbReference>
<comment type="similarity">
    <text evidence="1">Belongs to the Gfo/Idh/MocA family.</text>
</comment>
<dbReference type="Proteomes" id="UP000070501">
    <property type="component" value="Unassembled WGS sequence"/>
</dbReference>
<dbReference type="InterPro" id="IPR036291">
    <property type="entry name" value="NAD(P)-bd_dom_sf"/>
</dbReference>
<evidence type="ECO:0000256" key="5">
    <source>
        <dbReference type="ARBA" id="ARBA00049233"/>
    </source>
</evidence>
<keyword evidence="10" id="KW-1185">Reference proteome</keyword>
<dbReference type="PANTHER" id="PTHR22604">
    <property type="entry name" value="OXIDOREDUCTASES"/>
    <property type="match status" value="1"/>
</dbReference>
<dbReference type="InParanoid" id="A0A136INN1"/>
<keyword evidence="2" id="KW-0560">Oxidoreductase</keyword>
<dbReference type="InterPro" id="IPR000683">
    <property type="entry name" value="Gfo/Idh/MocA-like_OxRdtase_N"/>
</dbReference>
<evidence type="ECO:0000313" key="9">
    <source>
        <dbReference type="EMBL" id="KXJ86533.1"/>
    </source>
</evidence>
<dbReference type="EMBL" id="KQ964267">
    <property type="protein sequence ID" value="KXJ86533.1"/>
    <property type="molecule type" value="Genomic_DNA"/>
</dbReference>
<evidence type="ECO:0000256" key="3">
    <source>
        <dbReference type="ARBA" id="ARBA00038984"/>
    </source>
</evidence>
<protein>
    <recommendedName>
        <fullName evidence="3">D-xylose 1-dehydrogenase (NADP(+), D-xylono-1,5-lactone-forming)</fullName>
        <ecNumber evidence="3">1.1.1.179</ecNumber>
    </recommendedName>
    <alternativeName>
        <fullName evidence="4">D-xylose-NADP dehydrogenase</fullName>
    </alternativeName>
</protein>
<evidence type="ECO:0000259" key="7">
    <source>
        <dbReference type="Pfam" id="PF01408"/>
    </source>
</evidence>
<dbReference type="EC" id="1.1.1.179" evidence="3"/>
<evidence type="ECO:0000256" key="6">
    <source>
        <dbReference type="SAM" id="MobiDB-lite"/>
    </source>
</evidence>
<dbReference type="PANTHER" id="PTHR22604:SF105">
    <property type="entry name" value="TRANS-1,2-DIHYDROBENZENE-1,2-DIOL DEHYDROGENASE"/>
    <property type="match status" value="1"/>
</dbReference>
<feature type="region of interest" description="Disordered" evidence="6">
    <location>
        <begin position="219"/>
        <end position="238"/>
    </location>
</feature>
<dbReference type="Pfam" id="PF22725">
    <property type="entry name" value="GFO_IDH_MocA_C3"/>
    <property type="match status" value="1"/>
</dbReference>
<evidence type="ECO:0000259" key="8">
    <source>
        <dbReference type="Pfam" id="PF22725"/>
    </source>
</evidence>
<sequence length="389" mass="42572">MADNVPTCRWGIITVGLISSWFVADLVAPRADAKAKHVIQAIGASSAQKANDFVKKYITDADTGPAKHNPTIYSSYDEVYNDPNVDCVYIGSPHGLHYRDLKNAIAAGKNVLCEKAFVMNAREAREVFALAKEKNVYVAEAMWLRHRPLIRDIRAQLYDDKVIGDVFRTSCDFRMQLDFSKLDSSSRHLNLELGAGSLLDIGIYSLTWAMLTLDPSTPAEGGLKAESKGSDEGQTSSEQPVIVATQSFEPTAGIETSTAAVIKYPSTGRHGVITSTMNTRRGKGHHFATIEGTNGFIEVEGNAPSHPTKFTVYPKWTGDGPGSKPEPLGSYEYPLEPYQGFIYEADNAALDIAAGRKESAVMPWAETVRVMELMDSIRKQGGTVYPQDK</sequence>
<evidence type="ECO:0000313" key="10">
    <source>
        <dbReference type="Proteomes" id="UP000070501"/>
    </source>
</evidence>
<dbReference type="GO" id="GO:0047837">
    <property type="term" value="F:D-xylose 1-dehydrogenase (NADP+) activity"/>
    <property type="evidence" value="ECO:0007669"/>
    <property type="project" value="UniProtKB-EC"/>
</dbReference>
<dbReference type="GO" id="GO:0000166">
    <property type="term" value="F:nucleotide binding"/>
    <property type="evidence" value="ECO:0007669"/>
    <property type="project" value="InterPro"/>
</dbReference>
<name>A0A136INN1_9PEZI</name>